<evidence type="ECO:0000256" key="6">
    <source>
        <dbReference type="SAM" id="Phobius"/>
    </source>
</evidence>
<feature type="transmembrane region" description="Helical" evidence="6">
    <location>
        <begin position="110"/>
        <end position="130"/>
    </location>
</feature>
<dbReference type="InterPro" id="IPR000620">
    <property type="entry name" value="EamA_dom"/>
</dbReference>
<evidence type="ECO:0000256" key="4">
    <source>
        <dbReference type="ARBA" id="ARBA00022989"/>
    </source>
</evidence>
<dbReference type="Proteomes" id="UP000184462">
    <property type="component" value="Unassembled WGS sequence"/>
</dbReference>
<feature type="transmembrane region" description="Helical" evidence="6">
    <location>
        <begin position="51"/>
        <end position="72"/>
    </location>
</feature>
<feature type="domain" description="EamA" evidence="7">
    <location>
        <begin position="169"/>
        <end position="305"/>
    </location>
</feature>
<feature type="transmembrane region" description="Helical" evidence="6">
    <location>
        <begin position="20"/>
        <end position="39"/>
    </location>
</feature>
<keyword evidence="2" id="KW-1003">Cell membrane</keyword>
<sequence length="315" mass="34776">METQKRPRQLYKIFLMSPRVLALLAAFGATSIYGINHTLAKGLMPTYIQPLGFILLRVSGAAILFWLIGLFIKPEKIERSDWPRLIASAVFGMVINMLFFFKGLSLSTPINSSVIVTLSPILVFILSAILIREKLTILKLSGAIIGLAGAIALVVFGKETTTNAPNIPLGNTLIIINALSFGLYLIVVRPLTAKYHPFTLMKWLFLTAVIINFPITISEFTEVDWINLPFSAIWRMSFVVVGTTFLTYLLNTYALRQVSASTIGVFVYLQPVIAIAYAIISGVDQMTGLKVLSAVLVFLGVFMVTKNPARKRARS</sequence>
<dbReference type="SUPFAM" id="SSF103481">
    <property type="entry name" value="Multidrug resistance efflux transporter EmrE"/>
    <property type="match status" value="2"/>
</dbReference>
<feature type="transmembrane region" description="Helical" evidence="6">
    <location>
        <begin position="169"/>
        <end position="188"/>
    </location>
</feature>
<dbReference type="EMBL" id="FQTW01000006">
    <property type="protein sequence ID" value="SHE82952.1"/>
    <property type="molecule type" value="Genomic_DNA"/>
</dbReference>
<evidence type="ECO:0000259" key="7">
    <source>
        <dbReference type="Pfam" id="PF00892"/>
    </source>
</evidence>
<feature type="transmembrane region" description="Helical" evidence="6">
    <location>
        <begin position="262"/>
        <end position="280"/>
    </location>
</feature>
<protein>
    <submittedName>
        <fullName evidence="8">Permease of the drug/metabolite transporter (DMT) superfamily</fullName>
    </submittedName>
</protein>
<evidence type="ECO:0000313" key="8">
    <source>
        <dbReference type="EMBL" id="SHE82952.1"/>
    </source>
</evidence>
<keyword evidence="9" id="KW-1185">Reference proteome</keyword>
<evidence type="ECO:0000256" key="5">
    <source>
        <dbReference type="ARBA" id="ARBA00023136"/>
    </source>
</evidence>
<keyword evidence="3 6" id="KW-0812">Transmembrane</keyword>
<proteinExistence type="predicted"/>
<feature type="transmembrane region" description="Helical" evidence="6">
    <location>
        <begin position="137"/>
        <end position="157"/>
    </location>
</feature>
<evidence type="ECO:0000313" key="9">
    <source>
        <dbReference type="Proteomes" id="UP000184462"/>
    </source>
</evidence>
<reference evidence="8 9" key="1">
    <citation type="submission" date="2016-11" db="EMBL/GenBank/DDBJ databases">
        <authorList>
            <person name="Jaros S."/>
            <person name="Januszkiewicz K."/>
            <person name="Wedrychowicz H."/>
        </authorList>
    </citation>
    <scope>NUCLEOTIDE SEQUENCE [LARGE SCALE GENOMIC DNA]</scope>
    <source>
        <strain evidence="8 9">DSM 25661</strain>
    </source>
</reference>
<feature type="transmembrane region" description="Helical" evidence="6">
    <location>
        <begin position="84"/>
        <end position="104"/>
    </location>
</feature>
<dbReference type="InterPro" id="IPR050638">
    <property type="entry name" value="AA-Vitamin_Transporters"/>
</dbReference>
<feature type="transmembrane region" description="Helical" evidence="6">
    <location>
        <begin position="200"/>
        <end position="220"/>
    </location>
</feature>
<feature type="transmembrane region" description="Helical" evidence="6">
    <location>
        <begin position="286"/>
        <end position="305"/>
    </location>
</feature>
<dbReference type="PANTHER" id="PTHR32322">
    <property type="entry name" value="INNER MEMBRANE TRANSPORTER"/>
    <property type="match status" value="1"/>
</dbReference>
<dbReference type="Pfam" id="PF00892">
    <property type="entry name" value="EamA"/>
    <property type="match status" value="2"/>
</dbReference>
<dbReference type="PANTHER" id="PTHR32322:SF18">
    <property type="entry name" value="S-ADENOSYLMETHIONINE_S-ADENOSYLHOMOCYSTEINE TRANSPORTER"/>
    <property type="match status" value="1"/>
</dbReference>
<dbReference type="InterPro" id="IPR037185">
    <property type="entry name" value="EmrE-like"/>
</dbReference>
<evidence type="ECO:0000256" key="1">
    <source>
        <dbReference type="ARBA" id="ARBA00004651"/>
    </source>
</evidence>
<keyword evidence="5 6" id="KW-0472">Membrane</keyword>
<dbReference type="STRING" id="1155689.SAMN05444278_10690"/>
<dbReference type="AlphaFoldDB" id="A0A1M4WPQ3"/>
<feature type="domain" description="EamA" evidence="7">
    <location>
        <begin position="22"/>
        <end position="154"/>
    </location>
</feature>
<keyword evidence="4 6" id="KW-1133">Transmembrane helix</keyword>
<gene>
    <name evidence="8" type="ORF">SAMN05444278_10690</name>
</gene>
<accession>A0A1M4WPQ3</accession>
<evidence type="ECO:0000256" key="2">
    <source>
        <dbReference type="ARBA" id="ARBA00022475"/>
    </source>
</evidence>
<comment type="subcellular location">
    <subcellularLocation>
        <location evidence="1">Cell membrane</location>
        <topology evidence="1">Multi-pass membrane protein</topology>
    </subcellularLocation>
</comment>
<dbReference type="GO" id="GO:0005886">
    <property type="term" value="C:plasma membrane"/>
    <property type="evidence" value="ECO:0007669"/>
    <property type="project" value="UniProtKB-SubCell"/>
</dbReference>
<evidence type="ECO:0000256" key="3">
    <source>
        <dbReference type="ARBA" id="ARBA00022692"/>
    </source>
</evidence>
<name>A0A1M4WPQ3_9FLAO</name>
<organism evidence="8 9">
    <name type="scientific">Psychroflexus salarius</name>
    <dbReference type="NCBI Taxonomy" id="1155689"/>
    <lineage>
        <taxon>Bacteria</taxon>
        <taxon>Pseudomonadati</taxon>
        <taxon>Bacteroidota</taxon>
        <taxon>Flavobacteriia</taxon>
        <taxon>Flavobacteriales</taxon>
        <taxon>Flavobacteriaceae</taxon>
        <taxon>Psychroflexus</taxon>
    </lineage>
</organism>
<feature type="transmembrane region" description="Helical" evidence="6">
    <location>
        <begin position="232"/>
        <end position="250"/>
    </location>
</feature>